<keyword evidence="3 7" id="KW-0812">Transmembrane</keyword>
<evidence type="ECO:0000256" key="4">
    <source>
        <dbReference type="ARBA" id="ARBA00022847"/>
    </source>
</evidence>
<evidence type="ECO:0000256" key="3">
    <source>
        <dbReference type="ARBA" id="ARBA00022692"/>
    </source>
</evidence>
<feature type="transmembrane region" description="Helical" evidence="7">
    <location>
        <begin position="156"/>
        <end position="176"/>
    </location>
</feature>
<feature type="transmembrane region" description="Helical" evidence="7">
    <location>
        <begin position="35"/>
        <end position="55"/>
    </location>
</feature>
<dbReference type="InterPro" id="IPR036259">
    <property type="entry name" value="MFS_trans_sf"/>
</dbReference>
<evidence type="ECO:0000256" key="2">
    <source>
        <dbReference type="ARBA" id="ARBA00022448"/>
    </source>
</evidence>
<dbReference type="InterPro" id="IPR050382">
    <property type="entry name" value="MFS_Na/Anion_cotransporter"/>
</dbReference>
<dbReference type="GO" id="GO:0016020">
    <property type="term" value="C:membrane"/>
    <property type="evidence" value="ECO:0007669"/>
    <property type="project" value="UniProtKB-SubCell"/>
</dbReference>
<dbReference type="PANTHER" id="PTHR11662">
    <property type="entry name" value="SOLUTE CARRIER FAMILY 17"/>
    <property type="match status" value="1"/>
</dbReference>
<dbReference type="GeneID" id="117645668"/>
<keyword evidence="9" id="KW-1185">Reference proteome</keyword>
<name>A0A6P8Z5G2_THRPL</name>
<evidence type="ECO:0000256" key="1">
    <source>
        <dbReference type="ARBA" id="ARBA00004141"/>
    </source>
</evidence>
<proteinExistence type="predicted"/>
<dbReference type="InterPro" id="IPR011701">
    <property type="entry name" value="MFS"/>
</dbReference>
<evidence type="ECO:0000256" key="6">
    <source>
        <dbReference type="ARBA" id="ARBA00023136"/>
    </source>
</evidence>
<dbReference type="GO" id="GO:0006820">
    <property type="term" value="P:monoatomic anion transport"/>
    <property type="evidence" value="ECO:0007669"/>
    <property type="project" value="TreeGrafter"/>
</dbReference>
<dbReference type="KEGG" id="tpal:117645668"/>
<comment type="subcellular location">
    <subcellularLocation>
        <location evidence="1">Membrane</location>
        <topology evidence="1">Multi-pass membrane protein</topology>
    </subcellularLocation>
</comment>
<feature type="transmembrane region" description="Helical" evidence="7">
    <location>
        <begin position="356"/>
        <end position="375"/>
    </location>
</feature>
<feature type="transmembrane region" description="Helical" evidence="7">
    <location>
        <begin position="219"/>
        <end position="243"/>
    </location>
</feature>
<dbReference type="Gene3D" id="1.20.1250.20">
    <property type="entry name" value="MFS general substrate transporter like domains"/>
    <property type="match status" value="2"/>
</dbReference>
<keyword evidence="2" id="KW-0813">Transport</keyword>
<sequence length="449" mass="48457">MDGSAAAAPSEERRLEGLLVLQDGDFEWDEGYQGFILSGFFYGYAVGQLPGGLLAERLGGKLVFGVGTLGTALLTIASPFLARAGGGWFFAVRLLEGLFEGVTFPAIQYMISKWAPPAERSRFATVYTGGYLGTVICMPVSGLLCDMDFLSGWPMAFYVFGALGVLWYIPWHLCVFDTPAQHPRIDPREREYIENALGKVPAKKKLAIPWGKLLRTPGLWACASMHLGIGWAFFTLLTCLPTYMSEILHFDIKSNSALSAIPYVAGGTASVVFGLLLDLVITREYVSKLTAYKIFNGITALGPALTLILVTVVGCDTVSILVLLAFNGLFLGAQYTGNSINLLLLAPNFSGTMLGISNTFANGAGILAPYAVGILTNNNQTITAWNIVFYISAGIGVVTYIVYLVLCQGEVQPWNDPEQSDTKSTTEMVPASDKLEISRIGIENPAYQA</sequence>
<feature type="transmembrane region" description="Helical" evidence="7">
    <location>
        <begin position="294"/>
        <end position="314"/>
    </location>
</feature>
<dbReference type="InterPro" id="IPR020846">
    <property type="entry name" value="MFS_dom"/>
</dbReference>
<dbReference type="PROSITE" id="PS50850">
    <property type="entry name" value="MFS"/>
    <property type="match status" value="1"/>
</dbReference>
<feature type="transmembrane region" description="Helical" evidence="7">
    <location>
        <begin position="387"/>
        <end position="406"/>
    </location>
</feature>
<dbReference type="SUPFAM" id="SSF103473">
    <property type="entry name" value="MFS general substrate transporter"/>
    <property type="match status" value="1"/>
</dbReference>
<accession>A0A6P8Z5G2</accession>
<keyword evidence="5 7" id="KW-1133">Transmembrane helix</keyword>
<dbReference type="RefSeq" id="XP_034241862.1">
    <property type="nucleotide sequence ID" value="XM_034385971.1"/>
</dbReference>
<dbReference type="FunFam" id="1.20.1250.20:FF:000003">
    <property type="entry name" value="Solute carrier family 17 member 3"/>
    <property type="match status" value="1"/>
</dbReference>
<organism evidence="10">
    <name type="scientific">Thrips palmi</name>
    <name type="common">Melon thrips</name>
    <dbReference type="NCBI Taxonomy" id="161013"/>
    <lineage>
        <taxon>Eukaryota</taxon>
        <taxon>Metazoa</taxon>
        <taxon>Ecdysozoa</taxon>
        <taxon>Arthropoda</taxon>
        <taxon>Hexapoda</taxon>
        <taxon>Insecta</taxon>
        <taxon>Pterygota</taxon>
        <taxon>Neoptera</taxon>
        <taxon>Paraneoptera</taxon>
        <taxon>Thysanoptera</taxon>
        <taxon>Terebrantia</taxon>
        <taxon>Thripoidea</taxon>
        <taxon>Thripidae</taxon>
        <taxon>Thrips</taxon>
    </lineage>
</organism>
<reference evidence="10" key="1">
    <citation type="submission" date="2025-08" db="UniProtKB">
        <authorList>
            <consortium name="RefSeq"/>
        </authorList>
    </citation>
    <scope>IDENTIFICATION</scope>
    <source>
        <tissue evidence="10">Total insect</tissue>
    </source>
</reference>
<dbReference type="Proteomes" id="UP000515158">
    <property type="component" value="Unplaced"/>
</dbReference>
<evidence type="ECO:0000256" key="5">
    <source>
        <dbReference type="ARBA" id="ARBA00022989"/>
    </source>
</evidence>
<dbReference type="GO" id="GO:0015293">
    <property type="term" value="F:symporter activity"/>
    <property type="evidence" value="ECO:0007669"/>
    <property type="project" value="UniProtKB-KW"/>
</dbReference>
<evidence type="ECO:0000256" key="7">
    <source>
        <dbReference type="SAM" id="Phobius"/>
    </source>
</evidence>
<feature type="transmembrane region" description="Helical" evidence="7">
    <location>
        <begin position="263"/>
        <end position="282"/>
    </location>
</feature>
<keyword evidence="4" id="KW-0769">Symport</keyword>
<keyword evidence="6 7" id="KW-0472">Membrane</keyword>
<evidence type="ECO:0000313" key="9">
    <source>
        <dbReference type="Proteomes" id="UP000515158"/>
    </source>
</evidence>
<feature type="transmembrane region" description="Helical" evidence="7">
    <location>
        <begin position="88"/>
        <end position="111"/>
    </location>
</feature>
<feature type="transmembrane region" description="Helical" evidence="7">
    <location>
        <begin position="320"/>
        <end position="344"/>
    </location>
</feature>
<dbReference type="FunFam" id="1.20.1250.20:FF:000423">
    <property type="entry name" value="Putative inorganic phosphate cotransporter-like Protein"/>
    <property type="match status" value="1"/>
</dbReference>
<dbReference type="CDD" id="cd17318">
    <property type="entry name" value="MFS_SLC17"/>
    <property type="match status" value="1"/>
</dbReference>
<dbReference type="Pfam" id="PF07690">
    <property type="entry name" value="MFS_1"/>
    <property type="match status" value="1"/>
</dbReference>
<dbReference type="PANTHER" id="PTHR11662:SF399">
    <property type="entry name" value="FI19708P1-RELATED"/>
    <property type="match status" value="1"/>
</dbReference>
<feature type="transmembrane region" description="Helical" evidence="7">
    <location>
        <begin position="62"/>
        <end position="82"/>
    </location>
</feature>
<feature type="domain" description="Major facilitator superfamily (MFS) profile" evidence="8">
    <location>
        <begin position="1"/>
        <end position="411"/>
    </location>
</feature>
<evidence type="ECO:0000259" key="8">
    <source>
        <dbReference type="PROSITE" id="PS50850"/>
    </source>
</evidence>
<feature type="transmembrane region" description="Helical" evidence="7">
    <location>
        <begin position="123"/>
        <end position="144"/>
    </location>
</feature>
<dbReference type="AlphaFoldDB" id="A0A6P8Z5G2"/>
<gene>
    <name evidence="10" type="primary">LOC117645668</name>
</gene>
<dbReference type="InParanoid" id="A0A6P8Z5G2"/>
<evidence type="ECO:0000313" key="10">
    <source>
        <dbReference type="RefSeq" id="XP_034241862.1"/>
    </source>
</evidence>
<protein>
    <submittedName>
        <fullName evidence="10">Sialin-like</fullName>
    </submittedName>
</protein>
<dbReference type="OrthoDB" id="2985014at2759"/>